<evidence type="ECO:0000256" key="1">
    <source>
        <dbReference type="ARBA" id="ARBA00004123"/>
    </source>
</evidence>
<protein>
    <recommendedName>
        <fullName evidence="4">Transposase</fullName>
    </recommendedName>
</protein>
<dbReference type="EMBL" id="JARPUR010000005">
    <property type="protein sequence ID" value="KAK4875970.1"/>
    <property type="molecule type" value="Genomic_DNA"/>
</dbReference>
<sequence>MPQKYNRKTTGPNYTLNDLLRAVQDIRNKNHTYNEVEQIYGVPIAVVYNPLKGRFNSVEKMGAGRSITLSQEAENELENCIKAKARMVYSFNKLENKPQLIFNTDESGFCTGPKRLKAIGEKGKGTLIFTLCL</sequence>
<organism evidence="2 3">
    <name type="scientific">Aquatica leii</name>
    <dbReference type="NCBI Taxonomy" id="1421715"/>
    <lineage>
        <taxon>Eukaryota</taxon>
        <taxon>Metazoa</taxon>
        <taxon>Ecdysozoa</taxon>
        <taxon>Arthropoda</taxon>
        <taxon>Hexapoda</taxon>
        <taxon>Insecta</taxon>
        <taxon>Pterygota</taxon>
        <taxon>Neoptera</taxon>
        <taxon>Endopterygota</taxon>
        <taxon>Coleoptera</taxon>
        <taxon>Polyphaga</taxon>
        <taxon>Elateriformia</taxon>
        <taxon>Elateroidea</taxon>
        <taxon>Lampyridae</taxon>
        <taxon>Luciolinae</taxon>
        <taxon>Aquatica</taxon>
    </lineage>
</organism>
<dbReference type="SUPFAM" id="SSF46689">
    <property type="entry name" value="Homeodomain-like"/>
    <property type="match status" value="1"/>
</dbReference>
<name>A0AAN7SPG8_9COLE</name>
<dbReference type="Proteomes" id="UP001353858">
    <property type="component" value="Unassembled WGS sequence"/>
</dbReference>
<proteinExistence type="predicted"/>
<dbReference type="InterPro" id="IPR009057">
    <property type="entry name" value="Homeodomain-like_sf"/>
</dbReference>
<accession>A0AAN7SPG8</accession>
<keyword evidence="3" id="KW-1185">Reference proteome</keyword>
<reference evidence="3" key="1">
    <citation type="submission" date="2023-01" db="EMBL/GenBank/DDBJ databases">
        <title>Key to firefly adult light organ development and bioluminescence: homeobox transcription factors regulate luciferase expression and transportation to peroxisome.</title>
        <authorList>
            <person name="Fu X."/>
        </authorList>
    </citation>
    <scope>NUCLEOTIDE SEQUENCE [LARGE SCALE GENOMIC DNA]</scope>
</reference>
<comment type="caution">
    <text evidence="2">The sequence shown here is derived from an EMBL/GenBank/DDBJ whole genome shotgun (WGS) entry which is preliminary data.</text>
</comment>
<evidence type="ECO:0008006" key="4">
    <source>
        <dbReference type="Google" id="ProtNLM"/>
    </source>
</evidence>
<evidence type="ECO:0000313" key="2">
    <source>
        <dbReference type="EMBL" id="KAK4875970.1"/>
    </source>
</evidence>
<gene>
    <name evidence="2" type="ORF">RN001_012392</name>
</gene>
<evidence type="ECO:0000313" key="3">
    <source>
        <dbReference type="Proteomes" id="UP001353858"/>
    </source>
</evidence>
<comment type="subcellular location">
    <subcellularLocation>
        <location evidence="1">Nucleus</location>
    </subcellularLocation>
</comment>
<dbReference type="AlphaFoldDB" id="A0AAN7SPG8"/>
<dbReference type="GO" id="GO:0005634">
    <property type="term" value="C:nucleus"/>
    <property type="evidence" value="ECO:0007669"/>
    <property type="project" value="UniProtKB-SubCell"/>
</dbReference>